<evidence type="ECO:0000256" key="6">
    <source>
        <dbReference type="ARBA" id="ARBA00035206"/>
    </source>
</evidence>
<comment type="similarity">
    <text evidence="1 8">Belongs to the universal ribosomal protein uL24 family.</text>
</comment>
<dbReference type="InterPro" id="IPR008991">
    <property type="entry name" value="Translation_prot_SH3-like_sf"/>
</dbReference>
<evidence type="ECO:0000256" key="4">
    <source>
        <dbReference type="ARBA" id="ARBA00022980"/>
    </source>
</evidence>
<keyword evidence="5 8" id="KW-0687">Ribonucleoprotein</keyword>
<dbReference type="GO" id="GO:0005840">
    <property type="term" value="C:ribosome"/>
    <property type="evidence" value="ECO:0007669"/>
    <property type="project" value="UniProtKB-KW"/>
</dbReference>
<comment type="subunit">
    <text evidence="8">Part of the 50S ribosomal subunit.</text>
</comment>
<dbReference type="GO" id="GO:0019843">
    <property type="term" value="F:rRNA binding"/>
    <property type="evidence" value="ECO:0007669"/>
    <property type="project" value="UniProtKB-UniRule"/>
</dbReference>
<organism evidence="10 11">
    <name type="scientific">Varunaivibrio sulfuroxidans</name>
    <dbReference type="NCBI Taxonomy" id="1773489"/>
    <lineage>
        <taxon>Bacteria</taxon>
        <taxon>Pseudomonadati</taxon>
        <taxon>Pseudomonadota</taxon>
        <taxon>Alphaproteobacteria</taxon>
        <taxon>Rhodospirillales</taxon>
        <taxon>Magnetovibrionaceae</taxon>
        <taxon>Varunaivibrio</taxon>
    </lineage>
</organism>
<proteinExistence type="inferred from homology"/>
<dbReference type="InterPro" id="IPR041988">
    <property type="entry name" value="Ribosomal_uL24_KOW"/>
</dbReference>
<evidence type="ECO:0000259" key="9">
    <source>
        <dbReference type="SMART" id="SM00739"/>
    </source>
</evidence>
<dbReference type="GO" id="GO:1990904">
    <property type="term" value="C:ribonucleoprotein complex"/>
    <property type="evidence" value="ECO:0007669"/>
    <property type="project" value="UniProtKB-KW"/>
</dbReference>
<sequence>MATKLKIKKGDRVVVTTGRSKGKIGEVLRVEPKDNRAVVQGVNTVKRHTRPSQTEAGGIIEKEAPIAVSNLAIADPSDDKPTRVGFKVLEDGRKVRFAKRSGEVIDK</sequence>
<dbReference type="InterPro" id="IPR057264">
    <property type="entry name" value="Ribosomal_uL24_C"/>
</dbReference>
<accession>A0A4V2UNH2</accession>
<dbReference type="InterPro" id="IPR014722">
    <property type="entry name" value="Rib_uL2_dom2"/>
</dbReference>
<dbReference type="AlphaFoldDB" id="A0A4V2UNH2"/>
<comment type="function">
    <text evidence="7 8">One of the proteins that surrounds the polypeptide exit tunnel on the outside of the subunit.</text>
</comment>
<comment type="function">
    <text evidence="8">One of two assembly initiator proteins, it binds directly to the 5'-end of the 23S rRNA, where it nucleates assembly of the 50S subunit.</text>
</comment>
<dbReference type="InterPro" id="IPR005824">
    <property type="entry name" value="KOW"/>
</dbReference>
<dbReference type="Pfam" id="PF17136">
    <property type="entry name" value="ribosomal_L24"/>
    <property type="match status" value="1"/>
</dbReference>
<dbReference type="Gene3D" id="2.30.30.30">
    <property type="match status" value="1"/>
</dbReference>
<evidence type="ECO:0000313" key="10">
    <source>
        <dbReference type="EMBL" id="TCS62061.1"/>
    </source>
</evidence>
<evidence type="ECO:0000313" key="11">
    <source>
        <dbReference type="Proteomes" id="UP000295304"/>
    </source>
</evidence>
<dbReference type="InterPro" id="IPR003256">
    <property type="entry name" value="Ribosomal_uL24"/>
</dbReference>
<evidence type="ECO:0000256" key="7">
    <source>
        <dbReference type="ARBA" id="ARBA00058688"/>
    </source>
</evidence>
<dbReference type="EMBL" id="SLZW01000006">
    <property type="protein sequence ID" value="TCS62061.1"/>
    <property type="molecule type" value="Genomic_DNA"/>
</dbReference>
<keyword evidence="3 8" id="KW-0694">RNA-binding</keyword>
<feature type="domain" description="KOW" evidence="9">
    <location>
        <begin position="6"/>
        <end position="33"/>
    </location>
</feature>
<dbReference type="HAMAP" id="MF_01326_B">
    <property type="entry name" value="Ribosomal_uL24_B"/>
    <property type="match status" value="1"/>
</dbReference>
<evidence type="ECO:0000256" key="5">
    <source>
        <dbReference type="ARBA" id="ARBA00023274"/>
    </source>
</evidence>
<dbReference type="OrthoDB" id="9807419at2"/>
<reference evidence="10 11" key="1">
    <citation type="submission" date="2019-03" db="EMBL/GenBank/DDBJ databases">
        <title>Genomic Encyclopedia of Type Strains, Phase IV (KMG-IV): sequencing the most valuable type-strain genomes for metagenomic binning, comparative biology and taxonomic classification.</title>
        <authorList>
            <person name="Goeker M."/>
        </authorList>
    </citation>
    <scope>NUCLEOTIDE SEQUENCE [LARGE SCALE GENOMIC DNA]</scope>
    <source>
        <strain evidence="10 11">DSM 101688</strain>
    </source>
</reference>
<keyword evidence="4 8" id="KW-0689">Ribosomal protein</keyword>
<dbReference type="CDD" id="cd06089">
    <property type="entry name" value="KOW_RPL26"/>
    <property type="match status" value="1"/>
</dbReference>
<dbReference type="NCBIfam" id="TIGR01079">
    <property type="entry name" value="rplX_bact"/>
    <property type="match status" value="1"/>
</dbReference>
<dbReference type="GO" id="GO:0003735">
    <property type="term" value="F:structural constituent of ribosome"/>
    <property type="evidence" value="ECO:0007669"/>
    <property type="project" value="InterPro"/>
</dbReference>
<comment type="caution">
    <text evidence="10">The sequence shown here is derived from an EMBL/GenBank/DDBJ whole genome shotgun (WGS) entry which is preliminary data.</text>
</comment>
<evidence type="ECO:0000256" key="2">
    <source>
        <dbReference type="ARBA" id="ARBA00022730"/>
    </source>
</evidence>
<dbReference type="GO" id="GO:0006412">
    <property type="term" value="P:translation"/>
    <property type="evidence" value="ECO:0007669"/>
    <property type="project" value="UniProtKB-UniRule"/>
</dbReference>
<dbReference type="PANTHER" id="PTHR12903">
    <property type="entry name" value="MITOCHONDRIAL RIBOSOMAL PROTEIN L24"/>
    <property type="match status" value="1"/>
</dbReference>
<dbReference type="Proteomes" id="UP000295304">
    <property type="component" value="Unassembled WGS sequence"/>
</dbReference>
<dbReference type="SUPFAM" id="SSF50104">
    <property type="entry name" value="Translation proteins SH3-like domain"/>
    <property type="match status" value="1"/>
</dbReference>
<dbReference type="FunFam" id="2.30.30.30:FF:000004">
    <property type="entry name" value="50S ribosomal protein L24"/>
    <property type="match status" value="1"/>
</dbReference>
<evidence type="ECO:0000256" key="8">
    <source>
        <dbReference type="HAMAP-Rule" id="MF_01326"/>
    </source>
</evidence>
<evidence type="ECO:0000256" key="1">
    <source>
        <dbReference type="ARBA" id="ARBA00010618"/>
    </source>
</evidence>
<dbReference type="RefSeq" id="WP_132939147.1">
    <property type="nucleotide sequence ID" value="NZ_CP119676.1"/>
</dbReference>
<gene>
    <name evidence="8" type="primary">rplX</name>
    <name evidence="10" type="ORF">EDD55_10614</name>
</gene>
<keyword evidence="2 8" id="KW-0699">rRNA-binding</keyword>
<dbReference type="Pfam" id="PF00467">
    <property type="entry name" value="KOW"/>
    <property type="match status" value="1"/>
</dbReference>
<dbReference type="SMART" id="SM00739">
    <property type="entry name" value="KOW"/>
    <property type="match status" value="1"/>
</dbReference>
<name>A0A4V2UNH2_9PROT</name>
<keyword evidence="11" id="KW-1185">Reference proteome</keyword>
<evidence type="ECO:0000256" key="3">
    <source>
        <dbReference type="ARBA" id="ARBA00022884"/>
    </source>
</evidence>
<protein>
    <recommendedName>
        <fullName evidence="6 8">Large ribosomal subunit protein uL24</fullName>
    </recommendedName>
</protein>